<evidence type="ECO:0000313" key="2">
    <source>
        <dbReference type="EMBL" id="KJL33342.1"/>
    </source>
</evidence>
<dbReference type="Proteomes" id="UP000033740">
    <property type="component" value="Unassembled WGS sequence"/>
</dbReference>
<dbReference type="EMBL" id="JYIX01000034">
    <property type="protein sequence ID" value="KJL33342.1"/>
    <property type="molecule type" value="Genomic_DNA"/>
</dbReference>
<organism evidence="2 3">
    <name type="scientific">Microbacterium azadirachtae</name>
    <dbReference type="NCBI Taxonomy" id="582680"/>
    <lineage>
        <taxon>Bacteria</taxon>
        <taxon>Bacillati</taxon>
        <taxon>Actinomycetota</taxon>
        <taxon>Actinomycetes</taxon>
        <taxon>Micrococcales</taxon>
        <taxon>Microbacteriaceae</taxon>
        <taxon>Microbacterium</taxon>
    </lineage>
</organism>
<name>A0A0F0LJG2_9MICO</name>
<feature type="region of interest" description="Disordered" evidence="1">
    <location>
        <begin position="49"/>
        <end position="93"/>
    </location>
</feature>
<protein>
    <submittedName>
        <fullName evidence="2">Uncharacterized protein</fullName>
    </submittedName>
</protein>
<feature type="region of interest" description="Disordered" evidence="1">
    <location>
        <begin position="1"/>
        <end position="25"/>
    </location>
</feature>
<dbReference type="PATRIC" id="fig|582680.6.peg.2069"/>
<keyword evidence="3" id="KW-1185">Reference proteome</keyword>
<sequence length="227" mass="23350">MAPEFSPGYSGAPLGPANPEPYPGAMKTRSVAVALTALALAAALAACSPTTPGAASGETPTASGSGTASSTKTPSPGKSSSPTPTPTSTPVALPKDCTAILSAEVRSQLGDTPLNSPVFGPSGVQSDGSLICIWADPKADTTNITTTISRKARGEAPDMLNGLVKTEGYSCYTPDKGTRCEKEWQDTKYPVTDGRTLFWRDDVLVDTRYSNLAPTGYTSSIVASIFP</sequence>
<accession>A0A0F0LJG2</accession>
<reference evidence="2 3" key="1">
    <citation type="submission" date="2015-02" db="EMBL/GenBank/DDBJ databases">
        <title>Draft genome sequences of ten Microbacterium spp. with emphasis on heavy metal contaminated environments.</title>
        <authorList>
            <person name="Corretto E."/>
        </authorList>
    </citation>
    <scope>NUCLEOTIDE SEQUENCE [LARGE SCALE GENOMIC DNA]</scope>
    <source>
        <strain evidence="2 3">ARN176</strain>
    </source>
</reference>
<gene>
    <name evidence="2" type="ORF">RS86_02005</name>
</gene>
<evidence type="ECO:0000256" key="1">
    <source>
        <dbReference type="SAM" id="MobiDB-lite"/>
    </source>
</evidence>
<dbReference type="AlphaFoldDB" id="A0A0F0LJG2"/>
<feature type="compositionally biased region" description="Low complexity" evidence="1">
    <location>
        <begin position="53"/>
        <end position="90"/>
    </location>
</feature>
<comment type="caution">
    <text evidence="2">The sequence shown here is derived from an EMBL/GenBank/DDBJ whole genome shotgun (WGS) entry which is preliminary data.</text>
</comment>
<evidence type="ECO:0000313" key="3">
    <source>
        <dbReference type="Proteomes" id="UP000033740"/>
    </source>
</evidence>
<proteinExistence type="predicted"/>